<proteinExistence type="predicted"/>
<dbReference type="Proteomes" id="UP000759443">
    <property type="component" value="Unassembled WGS sequence"/>
</dbReference>
<organism evidence="1 2">
    <name type="scientific">Rhizobium halophytocola</name>
    <dbReference type="NCBI Taxonomy" id="735519"/>
    <lineage>
        <taxon>Bacteria</taxon>
        <taxon>Pseudomonadati</taxon>
        <taxon>Pseudomonadota</taxon>
        <taxon>Alphaproteobacteria</taxon>
        <taxon>Hyphomicrobiales</taxon>
        <taxon>Rhizobiaceae</taxon>
        <taxon>Rhizobium/Agrobacterium group</taxon>
        <taxon>Rhizobium</taxon>
    </lineage>
</organism>
<dbReference type="RefSeq" id="WP_209945007.1">
    <property type="nucleotide sequence ID" value="NZ_JAGGJU010000005.1"/>
</dbReference>
<evidence type="ECO:0000313" key="2">
    <source>
        <dbReference type="Proteomes" id="UP000759443"/>
    </source>
</evidence>
<name>A0ABS4DYV5_9HYPH</name>
<evidence type="ECO:0000313" key="1">
    <source>
        <dbReference type="EMBL" id="MBP1850869.1"/>
    </source>
</evidence>
<accession>A0ABS4DYV5</accession>
<keyword evidence="2" id="KW-1185">Reference proteome</keyword>
<protein>
    <submittedName>
        <fullName evidence="1">Uncharacterized protein</fullName>
    </submittedName>
</protein>
<comment type="caution">
    <text evidence="1">The sequence shown here is derived from an EMBL/GenBank/DDBJ whole genome shotgun (WGS) entry which is preliminary data.</text>
</comment>
<sequence length="63" mass="6931">MTTSRRPIHCNFGSLRHAGERVRLGQGHHSGALATHEQLTARAFSAASRVSRPSLVFTDFRSV</sequence>
<gene>
    <name evidence="1" type="ORF">J2Z17_002306</name>
</gene>
<reference evidence="1 2" key="1">
    <citation type="submission" date="2021-03" db="EMBL/GenBank/DDBJ databases">
        <title>Genomic Encyclopedia of Type Strains, Phase IV (KMG-IV): sequencing the most valuable type-strain genomes for metagenomic binning, comparative biology and taxonomic classification.</title>
        <authorList>
            <person name="Goeker M."/>
        </authorList>
    </citation>
    <scope>NUCLEOTIDE SEQUENCE [LARGE SCALE GENOMIC DNA]</scope>
    <source>
        <strain evidence="1 2">DSM 21600</strain>
    </source>
</reference>
<dbReference type="EMBL" id="JAGGJU010000005">
    <property type="protein sequence ID" value="MBP1850869.1"/>
    <property type="molecule type" value="Genomic_DNA"/>
</dbReference>